<name>A0A5R9BIB3_9MICC</name>
<dbReference type="InterPro" id="IPR025646">
    <property type="entry name" value="DUF4350"/>
</dbReference>
<keyword evidence="2" id="KW-0812">Transmembrane</keyword>
<keyword evidence="2" id="KW-1133">Transmembrane helix</keyword>
<dbReference type="OrthoDB" id="5241668at2"/>
<sequence>MTSQTTSPTVSSGGAALRSAASRWQFWIVVLVIGAVVALLIQLLETSDTETYGTENTNLDGYAAVANVLDDHGVDIHRVYSAQAARELMEQEPDAGVVVLLRSFQTEERFTEELESEWESGRDVLWITDQSWLLTGLSAEVHSGPRIPVGTAGTAEVLDAGGTCAHPAAEAASSIQAPGSSLRADAGCFAVDDGSYVLSETSHGVVFTAPEAFTNQHITEEGNAALALGLLGAGPENDSAASLIWYTPSGADTVDDQQWGSPLDYLPDWAWPLLWWLVLCAVIGMVAAGRRYGPVVSEPMPVSVPAEEAAVGRGRLYQRANAVDETGHVLRNAHLLRLTRLLRLGRRSDAATVADAAARATGRDPAAVRQLLERARSAGPGSSGPAMSHRDAVSHAQALADLEKDVRRAVRTQRRTE</sequence>
<accession>A0A5R9BIB3</accession>
<feature type="domain" description="DUF4350" evidence="3">
    <location>
        <begin position="56"/>
        <end position="231"/>
    </location>
</feature>
<feature type="region of interest" description="Disordered" evidence="1">
    <location>
        <begin position="376"/>
        <end position="417"/>
    </location>
</feature>
<feature type="compositionally biased region" description="Basic and acidic residues" evidence="1">
    <location>
        <begin position="401"/>
        <end position="417"/>
    </location>
</feature>
<protein>
    <recommendedName>
        <fullName evidence="3">DUF4350 domain-containing protein</fullName>
    </recommendedName>
</protein>
<evidence type="ECO:0000256" key="2">
    <source>
        <dbReference type="SAM" id="Phobius"/>
    </source>
</evidence>
<comment type="caution">
    <text evidence="4">The sequence shown here is derived from an EMBL/GenBank/DDBJ whole genome shotgun (WGS) entry which is preliminary data.</text>
</comment>
<keyword evidence="5" id="KW-1185">Reference proteome</keyword>
<dbReference type="Pfam" id="PF14258">
    <property type="entry name" value="DUF4350"/>
    <property type="match status" value="1"/>
</dbReference>
<evidence type="ECO:0000256" key="1">
    <source>
        <dbReference type="SAM" id="MobiDB-lite"/>
    </source>
</evidence>
<dbReference type="RefSeq" id="WP_138251818.1">
    <property type="nucleotide sequence ID" value="NZ_VAVZ01000003.1"/>
</dbReference>
<organism evidence="4 5">
    <name type="scientific">Nesterenkonia salmonea</name>
    <dbReference type="NCBI Taxonomy" id="1804987"/>
    <lineage>
        <taxon>Bacteria</taxon>
        <taxon>Bacillati</taxon>
        <taxon>Actinomycetota</taxon>
        <taxon>Actinomycetes</taxon>
        <taxon>Micrococcales</taxon>
        <taxon>Micrococcaceae</taxon>
        <taxon>Nesterenkonia</taxon>
    </lineage>
</organism>
<keyword evidence="2" id="KW-0472">Membrane</keyword>
<dbReference type="EMBL" id="VAVZ01000003">
    <property type="protein sequence ID" value="TLQ00319.1"/>
    <property type="molecule type" value="Genomic_DNA"/>
</dbReference>
<evidence type="ECO:0000313" key="5">
    <source>
        <dbReference type="Proteomes" id="UP000310458"/>
    </source>
</evidence>
<feature type="transmembrane region" description="Helical" evidence="2">
    <location>
        <begin position="26"/>
        <end position="44"/>
    </location>
</feature>
<gene>
    <name evidence="4" type="ORF">FEF26_01780</name>
</gene>
<proteinExistence type="predicted"/>
<dbReference type="Proteomes" id="UP000310458">
    <property type="component" value="Unassembled WGS sequence"/>
</dbReference>
<reference evidence="4 5" key="1">
    <citation type="submission" date="2019-05" db="EMBL/GenBank/DDBJ databases">
        <title>Nesterenkonia sp. GY074 isolated from the Southern Atlantic Ocean.</title>
        <authorList>
            <person name="Zhang G."/>
        </authorList>
    </citation>
    <scope>NUCLEOTIDE SEQUENCE [LARGE SCALE GENOMIC DNA]</scope>
    <source>
        <strain evidence="4 5">GY074</strain>
    </source>
</reference>
<dbReference type="AlphaFoldDB" id="A0A5R9BIB3"/>
<evidence type="ECO:0000313" key="4">
    <source>
        <dbReference type="EMBL" id="TLQ00319.1"/>
    </source>
</evidence>
<feature type="compositionally biased region" description="Low complexity" evidence="1">
    <location>
        <begin position="377"/>
        <end position="386"/>
    </location>
</feature>
<evidence type="ECO:0000259" key="3">
    <source>
        <dbReference type="Pfam" id="PF14258"/>
    </source>
</evidence>